<gene>
    <name evidence="2" type="ORF">ASZ90_011497</name>
</gene>
<name>A0A0W8FD23_9ZZZZ</name>
<evidence type="ECO:0000313" key="2">
    <source>
        <dbReference type="EMBL" id="KUG18790.1"/>
    </source>
</evidence>
<sequence>MPCHSARWHLCTISSEPLGMSGRGGSGSAGVMGEETAME</sequence>
<comment type="caution">
    <text evidence="2">The sequence shown here is derived from an EMBL/GenBank/DDBJ whole genome shotgun (WGS) entry which is preliminary data.</text>
</comment>
<dbReference type="EMBL" id="LNQE01001361">
    <property type="protein sequence ID" value="KUG18790.1"/>
    <property type="molecule type" value="Genomic_DNA"/>
</dbReference>
<organism evidence="2">
    <name type="scientific">hydrocarbon metagenome</name>
    <dbReference type="NCBI Taxonomy" id="938273"/>
    <lineage>
        <taxon>unclassified sequences</taxon>
        <taxon>metagenomes</taxon>
        <taxon>ecological metagenomes</taxon>
    </lineage>
</organism>
<protein>
    <submittedName>
        <fullName evidence="2">Uncharacterized protein</fullName>
    </submittedName>
</protein>
<evidence type="ECO:0000256" key="1">
    <source>
        <dbReference type="SAM" id="MobiDB-lite"/>
    </source>
</evidence>
<proteinExistence type="predicted"/>
<dbReference type="AlphaFoldDB" id="A0A0W8FD23"/>
<feature type="compositionally biased region" description="Gly residues" evidence="1">
    <location>
        <begin position="21"/>
        <end position="30"/>
    </location>
</feature>
<accession>A0A0W8FD23</accession>
<feature type="region of interest" description="Disordered" evidence="1">
    <location>
        <begin position="17"/>
        <end position="39"/>
    </location>
</feature>
<reference evidence="2" key="1">
    <citation type="journal article" date="2015" name="Proc. Natl. Acad. Sci. U.S.A.">
        <title>Networks of energetic and metabolic interactions define dynamics in microbial communities.</title>
        <authorList>
            <person name="Embree M."/>
            <person name="Liu J.K."/>
            <person name="Al-Bassam M.M."/>
            <person name="Zengler K."/>
        </authorList>
    </citation>
    <scope>NUCLEOTIDE SEQUENCE</scope>
</reference>